<feature type="compositionally biased region" description="Polar residues" evidence="1">
    <location>
        <begin position="173"/>
        <end position="188"/>
    </location>
</feature>
<dbReference type="Proteomes" id="UP000076744">
    <property type="component" value="Unassembled WGS sequence"/>
</dbReference>
<dbReference type="EMBL" id="AZHB01000001">
    <property type="protein sequence ID" value="OAA74065.1"/>
    <property type="molecule type" value="Genomic_DNA"/>
</dbReference>
<dbReference type="AlphaFoldDB" id="A0A168EPG0"/>
<gene>
    <name evidence="2" type="ORF">ISF_00966</name>
</gene>
<name>A0A168EPG0_CORFA</name>
<protein>
    <submittedName>
        <fullName evidence="2">Uncharacterized protein</fullName>
    </submittedName>
</protein>
<feature type="compositionally biased region" description="Basic residues" evidence="1">
    <location>
        <begin position="124"/>
        <end position="135"/>
    </location>
</feature>
<feature type="region of interest" description="Disordered" evidence="1">
    <location>
        <begin position="328"/>
        <end position="356"/>
    </location>
</feature>
<dbReference type="RefSeq" id="XP_018709023.1">
    <property type="nucleotide sequence ID" value="XM_018844573.1"/>
</dbReference>
<evidence type="ECO:0000256" key="1">
    <source>
        <dbReference type="SAM" id="MobiDB-lite"/>
    </source>
</evidence>
<reference evidence="2 3" key="1">
    <citation type="journal article" date="2016" name="Genome Biol. Evol.">
        <title>Divergent and convergent evolution of fungal pathogenicity.</title>
        <authorList>
            <person name="Shang Y."/>
            <person name="Xiao G."/>
            <person name="Zheng P."/>
            <person name="Cen K."/>
            <person name="Zhan S."/>
            <person name="Wang C."/>
        </authorList>
    </citation>
    <scope>NUCLEOTIDE SEQUENCE [LARGE SCALE GENOMIC DNA]</scope>
    <source>
        <strain evidence="2 3">ARSEF 2679</strain>
    </source>
</reference>
<organism evidence="2 3">
    <name type="scientific">Cordyceps fumosorosea (strain ARSEF 2679)</name>
    <name type="common">Isaria fumosorosea</name>
    <dbReference type="NCBI Taxonomy" id="1081104"/>
    <lineage>
        <taxon>Eukaryota</taxon>
        <taxon>Fungi</taxon>
        <taxon>Dikarya</taxon>
        <taxon>Ascomycota</taxon>
        <taxon>Pezizomycotina</taxon>
        <taxon>Sordariomycetes</taxon>
        <taxon>Hypocreomycetidae</taxon>
        <taxon>Hypocreales</taxon>
        <taxon>Cordycipitaceae</taxon>
        <taxon>Cordyceps</taxon>
    </lineage>
</organism>
<evidence type="ECO:0000313" key="3">
    <source>
        <dbReference type="Proteomes" id="UP000076744"/>
    </source>
</evidence>
<sequence>MASATTGMLSIMARARGRNPQFLNRSLPEDTKLPPIEAFSFKSFLENLDEQESTAMGSDINADLDRIAEICARSRYSLSNQYEVHYGPHGSGSAFITGGQQGPESQGPTLQAVTSDDETSTRTERKRRLGARRNSRAMGTLETIMSSSRSSEDDHSKKKSAAELADDVRGRASTKNSHHTSPTGSTASARERRTAPDLPKQRPVVKRTTSSSLALIDKVTVVPSTSADASTPHRPPVVSLVGEPASPQPCTSQLEVHTAGSTMDTTTFTTNVSDRHLQQSPADRTLLRPTTKGAVSSVDGATAAGFLSTLAGWIPWSASASLGAVLPPAPAPSQGRAAGSLRNLLQMADDSSHHAQ</sequence>
<feature type="compositionally biased region" description="Polar residues" evidence="1">
    <location>
        <begin position="102"/>
        <end position="114"/>
    </location>
</feature>
<keyword evidence="3" id="KW-1185">Reference proteome</keyword>
<proteinExistence type="predicted"/>
<dbReference type="GeneID" id="30017258"/>
<comment type="caution">
    <text evidence="2">The sequence shown here is derived from an EMBL/GenBank/DDBJ whole genome shotgun (WGS) entry which is preliminary data.</text>
</comment>
<dbReference type="STRING" id="1081104.A0A168EPG0"/>
<accession>A0A168EPG0</accession>
<evidence type="ECO:0000313" key="2">
    <source>
        <dbReference type="EMBL" id="OAA74065.1"/>
    </source>
</evidence>
<dbReference type="OrthoDB" id="5339332at2759"/>
<feature type="region of interest" description="Disordered" evidence="1">
    <location>
        <begin position="93"/>
        <end position="210"/>
    </location>
</feature>